<sequence>MAKAFFRLQKFLRRTQFLLFFLTAAYLMAGSLLLLQRTRLVIQQGSRGTPANQALPVLEEMSRAGIIDPRALQSPRLPEGTDALQEPGLEQRHSPHWLTSRNSELRRLRRRWFQRLPSDQEPLQTAMQHTPEHQGTYMGCFTHDSRERTLKGAVFYDLRKMTVAHCQEACAERAYSYAGLAFGAECYCGNSLPAAAAKPEECNSECKGEKGSVCGGVNRLSVYGVEQLRAAARPRRNVIYRGCFRAPENLTDTFPASLIQPNLTVEMCSEFCSKKEFPLAVIRGQECHCGFPTGRFPLRDSTDRLRCHGANYCLVYQTPVQDTRCTDRKFLTTKSKVFVALSSFPGAGNTWARHLIEHATGYYTGSYYFDGALYNKGFKGEKDHWRSRRTICVKTHESGKTEIEMFDSAILLIRNPYKSLMAEFNRKYAGHLGYATDRNWKSKEWPDFVNGYASWWASHVLEWLKYGKRLLIVHYEDLKQSLIPKLKEMVEFLNVTVTEDRLLCVENNRDGNFKRSGAKQKNFEPFTQEMKDLINRYILTVDEALRGRNFSGLPREYVPR</sequence>
<keyword evidence="6" id="KW-1185">Reference proteome</keyword>
<gene>
    <name evidence="5" type="primary">Wscd1</name>
    <name evidence="5" type="ORF">VIRALT_R04761</name>
</gene>
<feature type="domain" description="WSC" evidence="4">
    <location>
        <begin position="134"/>
        <end position="226"/>
    </location>
</feature>
<dbReference type="Pfam" id="PF00685">
    <property type="entry name" value="Sulfotransfer_1"/>
    <property type="match status" value="1"/>
</dbReference>
<dbReference type="SMART" id="SM00321">
    <property type="entry name" value="WSC"/>
    <property type="match status" value="2"/>
</dbReference>
<name>A0A7K5L084_VIRAL</name>
<evidence type="ECO:0000256" key="2">
    <source>
        <dbReference type="ARBA" id="ARBA00022737"/>
    </source>
</evidence>
<evidence type="ECO:0000256" key="3">
    <source>
        <dbReference type="SAM" id="MobiDB-lite"/>
    </source>
</evidence>
<dbReference type="Gene3D" id="3.40.50.300">
    <property type="entry name" value="P-loop containing nucleotide triphosphate hydrolases"/>
    <property type="match status" value="1"/>
</dbReference>
<dbReference type="InterPro" id="IPR002889">
    <property type="entry name" value="WSC_carb-bd"/>
</dbReference>
<evidence type="ECO:0000256" key="1">
    <source>
        <dbReference type="ARBA" id="ARBA00010236"/>
    </source>
</evidence>
<evidence type="ECO:0000259" key="4">
    <source>
        <dbReference type="PROSITE" id="PS51212"/>
    </source>
</evidence>
<dbReference type="SUPFAM" id="SSF52540">
    <property type="entry name" value="P-loop containing nucleoside triphosphate hydrolases"/>
    <property type="match status" value="1"/>
</dbReference>
<dbReference type="PANTHER" id="PTHR45964:SF8">
    <property type="entry name" value="SIALATE:O-SULFOTRANSFERASE 1"/>
    <property type="match status" value="1"/>
</dbReference>
<dbReference type="Proteomes" id="UP000589495">
    <property type="component" value="Unassembled WGS sequence"/>
</dbReference>
<dbReference type="AlphaFoldDB" id="A0A7K5L084"/>
<comment type="similarity">
    <text evidence="1">Belongs to the WSCD family.</text>
</comment>
<reference evidence="5 6" key="1">
    <citation type="submission" date="2019-09" db="EMBL/GenBank/DDBJ databases">
        <title>Bird 10,000 Genomes (B10K) Project - Family phase.</title>
        <authorList>
            <person name="Zhang G."/>
        </authorList>
    </citation>
    <scope>NUCLEOTIDE SEQUENCE [LARGE SCALE GENOMIC DNA]</scope>
    <source>
        <strain evidence="5">B10K-DU-001-22</strain>
        <tissue evidence="5">Muscle</tissue>
    </source>
</reference>
<dbReference type="Pfam" id="PF01822">
    <property type="entry name" value="WSC"/>
    <property type="match status" value="2"/>
</dbReference>
<dbReference type="InterPro" id="IPR051589">
    <property type="entry name" value="Sialate-O-sulfotransferase"/>
</dbReference>
<keyword evidence="2" id="KW-0677">Repeat</keyword>
<feature type="domain" description="WSC" evidence="4">
    <location>
        <begin position="237"/>
        <end position="325"/>
    </location>
</feature>
<proteinExistence type="inferred from homology"/>
<accession>A0A7K5L084</accession>
<evidence type="ECO:0000313" key="5">
    <source>
        <dbReference type="EMBL" id="NWT11672.1"/>
    </source>
</evidence>
<dbReference type="GO" id="GO:0008146">
    <property type="term" value="F:sulfotransferase activity"/>
    <property type="evidence" value="ECO:0007669"/>
    <property type="project" value="InterPro"/>
</dbReference>
<evidence type="ECO:0000313" key="6">
    <source>
        <dbReference type="Proteomes" id="UP000589495"/>
    </source>
</evidence>
<protein>
    <submittedName>
        <fullName evidence="5">WSCD1 protein</fullName>
    </submittedName>
</protein>
<dbReference type="PANTHER" id="PTHR45964">
    <property type="entry name" value="WSCD FAMILY MEMBER CG9164"/>
    <property type="match status" value="1"/>
</dbReference>
<organism evidence="5 6">
    <name type="scientific">Vireo altiloquus</name>
    <name type="common">Black-whiskered vireo</name>
    <name type="synonym">Muscicapa altiloqua</name>
    <dbReference type="NCBI Taxonomy" id="34956"/>
    <lineage>
        <taxon>Eukaryota</taxon>
        <taxon>Metazoa</taxon>
        <taxon>Chordata</taxon>
        <taxon>Craniata</taxon>
        <taxon>Vertebrata</taxon>
        <taxon>Euteleostomi</taxon>
        <taxon>Archelosauria</taxon>
        <taxon>Archosauria</taxon>
        <taxon>Dinosauria</taxon>
        <taxon>Saurischia</taxon>
        <taxon>Theropoda</taxon>
        <taxon>Coelurosauria</taxon>
        <taxon>Aves</taxon>
        <taxon>Neognathae</taxon>
        <taxon>Neoaves</taxon>
        <taxon>Telluraves</taxon>
        <taxon>Australaves</taxon>
        <taxon>Passeriformes</taxon>
        <taxon>Corvoidea</taxon>
        <taxon>Vireonidae</taxon>
        <taxon>Vireoninae</taxon>
        <taxon>Vireo</taxon>
    </lineage>
</organism>
<dbReference type="PROSITE" id="PS51212">
    <property type="entry name" value="WSC"/>
    <property type="match status" value="2"/>
</dbReference>
<dbReference type="InterPro" id="IPR027417">
    <property type="entry name" value="P-loop_NTPase"/>
</dbReference>
<feature type="non-terminal residue" evidence="5">
    <location>
        <position position="560"/>
    </location>
</feature>
<feature type="non-terminal residue" evidence="5">
    <location>
        <position position="1"/>
    </location>
</feature>
<comment type="caution">
    <text evidence="5">The sequence shown here is derived from an EMBL/GenBank/DDBJ whole genome shotgun (WGS) entry which is preliminary data.</text>
</comment>
<dbReference type="EMBL" id="VZRF01004997">
    <property type="protein sequence ID" value="NWT11672.1"/>
    <property type="molecule type" value="Genomic_DNA"/>
</dbReference>
<dbReference type="InterPro" id="IPR000863">
    <property type="entry name" value="Sulfotransferase_dom"/>
</dbReference>
<feature type="region of interest" description="Disordered" evidence="3">
    <location>
        <begin position="72"/>
        <end position="96"/>
    </location>
</feature>